<dbReference type="EMBL" id="JARBHB010000012">
    <property type="protein sequence ID" value="KAJ8871836.1"/>
    <property type="molecule type" value="Genomic_DNA"/>
</dbReference>
<keyword evidence="3" id="KW-1185">Reference proteome</keyword>
<reference evidence="2 3" key="1">
    <citation type="submission" date="2023-02" db="EMBL/GenBank/DDBJ databases">
        <title>LHISI_Scaffold_Assembly.</title>
        <authorList>
            <person name="Stuart O.P."/>
            <person name="Cleave R."/>
            <person name="Magrath M.J.L."/>
            <person name="Mikheyev A.S."/>
        </authorList>
    </citation>
    <scope>NUCLEOTIDE SEQUENCE [LARGE SCALE GENOMIC DNA]</scope>
    <source>
        <strain evidence="2">Daus_M_001</strain>
        <tissue evidence="2">Leg muscle</tissue>
    </source>
</reference>
<name>A0ABQ9GIG3_9NEOP</name>
<dbReference type="Proteomes" id="UP001159363">
    <property type="component" value="Chromosome 11"/>
</dbReference>
<accession>A0ABQ9GIG3</accession>
<evidence type="ECO:0000313" key="2">
    <source>
        <dbReference type="EMBL" id="KAJ8871836.1"/>
    </source>
</evidence>
<feature type="compositionally biased region" description="Basic and acidic residues" evidence="1">
    <location>
        <begin position="285"/>
        <end position="301"/>
    </location>
</feature>
<feature type="compositionally biased region" description="Basic and acidic residues" evidence="1">
    <location>
        <begin position="1"/>
        <end position="11"/>
    </location>
</feature>
<organism evidence="2 3">
    <name type="scientific">Dryococelus australis</name>
    <dbReference type="NCBI Taxonomy" id="614101"/>
    <lineage>
        <taxon>Eukaryota</taxon>
        <taxon>Metazoa</taxon>
        <taxon>Ecdysozoa</taxon>
        <taxon>Arthropoda</taxon>
        <taxon>Hexapoda</taxon>
        <taxon>Insecta</taxon>
        <taxon>Pterygota</taxon>
        <taxon>Neoptera</taxon>
        <taxon>Polyneoptera</taxon>
        <taxon>Phasmatodea</taxon>
        <taxon>Verophasmatodea</taxon>
        <taxon>Anareolatae</taxon>
        <taxon>Phasmatidae</taxon>
        <taxon>Eurycanthinae</taxon>
        <taxon>Dryococelus</taxon>
    </lineage>
</organism>
<evidence type="ECO:0000256" key="1">
    <source>
        <dbReference type="SAM" id="MobiDB-lite"/>
    </source>
</evidence>
<proteinExistence type="predicted"/>
<feature type="compositionally biased region" description="Basic and acidic residues" evidence="1">
    <location>
        <begin position="220"/>
        <end position="238"/>
    </location>
</feature>
<feature type="region of interest" description="Disordered" evidence="1">
    <location>
        <begin position="1"/>
        <end position="48"/>
    </location>
</feature>
<feature type="compositionally biased region" description="Polar residues" evidence="1">
    <location>
        <begin position="22"/>
        <end position="31"/>
    </location>
</feature>
<protein>
    <submittedName>
        <fullName evidence="2">Uncharacterized protein</fullName>
    </submittedName>
</protein>
<comment type="caution">
    <text evidence="2">The sequence shown here is derived from an EMBL/GenBank/DDBJ whole genome shotgun (WGS) entry which is preliminary data.</text>
</comment>
<feature type="region of interest" description="Disordered" evidence="1">
    <location>
        <begin position="285"/>
        <end position="304"/>
    </location>
</feature>
<gene>
    <name evidence="2" type="ORF">PR048_028176</name>
</gene>
<evidence type="ECO:0000313" key="3">
    <source>
        <dbReference type="Proteomes" id="UP001159363"/>
    </source>
</evidence>
<feature type="region of interest" description="Disordered" evidence="1">
    <location>
        <begin position="220"/>
        <end position="243"/>
    </location>
</feature>
<sequence length="425" mass="47268">MKGQGKRDIPKKTLRPVAYSGTIPTYDSRGTTPPGIEPGSPRWEASMNNGPHLCAAERLARSPPTMANRAESPDYRKWESCRTMPLVGGFSRGSRVPARFHFGAAPYSPQSPSSALKTSLLRAAKISCALITSRQAAWWRVNKRQGCPRGVVFTPRAGRFTPALRLDAREVRPKFSAESPTPYRPATSLNLPVNCRTSGTDWLRREFANLCPMRVIEMSMEQRRNEKEGETGDPEKTRRPTASSATIPTYDNLVIRPGMEPGSPWWEVSVLTTRPPRAPIFLRFDKKSVNKPPPRAEDDSRSVSVHHSSSLLETLAPRLAQWLEVLVGCYPPDAAVPRWFERLARSPPTKANRFQSPAGSPDFRRWESCQTMPLVGGFYRGSPVSPALSLRCCFIFTSITLIGSLDLAVKSRPNLFTHSLLVMSP</sequence>